<keyword evidence="5 9" id="KW-0295">Fungicide</keyword>
<dbReference type="GO" id="GO:0005576">
    <property type="term" value="C:extracellular region"/>
    <property type="evidence" value="ECO:0007669"/>
    <property type="project" value="UniProtKB-SubCell"/>
</dbReference>
<keyword evidence="4 9" id="KW-0929">Antimicrobial</keyword>
<evidence type="ECO:0000256" key="5">
    <source>
        <dbReference type="ARBA" id="ARBA00022577"/>
    </source>
</evidence>
<reference evidence="10 11" key="1">
    <citation type="journal article" date="2018" name="Proc. Natl. Acad. Sci. U.S.A.">
        <title>Draft genome sequence of Camellia sinensis var. sinensis provides insights into the evolution of the tea genome and tea quality.</title>
        <authorList>
            <person name="Wei C."/>
            <person name="Yang H."/>
            <person name="Wang S."/>
            <person name="Zhao J."/>
            <person name="Liu C."/>
            <person name="Gao L."/>
            <person name="Xia E."/>
            <person name="Lu Y."/>
            <person name="Tai Y."/>
            <person name="She G."/>
            <person name="Sun J."/>
            <person name="Cao H."/>
            <person name="Tong W."/>
            <person name="Gao Q."/>
            <person name="Li Y."/>
            <person name="Deng W."/>
            <person name="Jiang X."/>
            <person name="Wang W."/>
            <person name="Chen Q."/>
            <person name="Zhang S."/>
            <person name="Li H."/>
            <person name="Wu J."/>
            <person name="Wang P."/>
            <person name="Li P."/>
            <person name="Shi C."/>
            <person name="Zheng F."/>
            <person name="Jian J."/>
            <person name="Huang B."/>
            <person name="Shan D."/>
            <person name="Shi M."/>
            <person name="Fang C."/>
            <person name="Yue Y."/>
            <person name="Li F."/>
            <person name="Li D."/>
            <person name="Wei S."/>
            <person name="Han B."/>
            <person name="Jiang C."/>
            <person name="Yin Y."/>
            <person name="Xia T."/>
            <person name="Zhang Z."/>
            <person name="Bennetzen J.L."/>
            <person name="Zhao S."/>
            <person name="Wan X."/>
        </authorList>
    </citation>
    <scope>NUCLEOTIDE SEQUENCE [LARGE SCALE GENOMIC DNA]</scope>
    <source>
        <strain evidence="11">cv. Shuchazao</strain>
        <tissue evidence="10">Leaf</tissue>
    </source>
</reference>
<dbReference type="Proteomes" id="UP000306102">
    <property type="component" value="Unassembled WGS sequence"/>
</dbReference>
<keyword evidence="6" id="KW-0732">Signal</keyword>
<keyword evidence="7 9" id="KW-0611">Plant defense</keyword>
<proteinExistence type="inferred from homology"/>
<comment type="subcellular location">
    <subcellularLocation>
        <location evidence="1 9">Secreted</location>
    </subcellularLocation>
</comment>
<dbReference type="Pfam" id="PF07333">
    <property type="entry name" value="SLR1-BP"/>
    <property type="match status" value="1"/>
</dbReference>
<dbReference type="GO" id="GO:0031640">
    <property type="term" value="P:killing of cells of another organism"/>
    <property type="evidence" value="ECO:0007669"/>
    <property type="project" value="UniProtKB-UniRule"/>
</dbReference>
<gene>
    <name evidence="10" type="ORF">TEA_014595</name>
</gene>
<keyword evidence="8" id="KW-1015">Disulfide bond</keyword>
<evidence type="ECO:0000256" key="4">
    <source>
        <dbReference type="ARBA" id="ARBA00022529"/>
    </source>
</evidence>
<evidence type="ECO:0000256" key="2">
    <source>
        <dbReference type="ARBA" id="ARBA00006722"/>
    </source>
</evidence>
<evidence type="ECO:0000256" key="1">
    <source>
        <dbReference type="ARBA" id="ARBA00004613"/>
    </source>
</evidence>
<dbReference type="InterPro" id="IPR010851">
    <property type="entry name" value="DEFL"/>
</dbReference>
<evidence type="ECO:0000256" key="9">
    <source>
        <dbReference type="RuleBase" id="RU367109"/>
    </source>
</evidence>
<comment type="caution">
    <text evidence="10">The sequence shown here is derived from an EMBL/GenBank/DDBJ whole genome shotgun (WGS) entry which is preliminary data.</text>
</comment>
<evidence type="ECO:0000256" key="7">
    <source>
        <dbReference type="ARBA" id="ARBA00022821"/>
    </source>
</evidence>
<dbReference type="PANTHER" id="PTHR36788:SF2">
    <property type="entry name" value="DEFENSIN-LIKE PROTEIN 183"/>
    <property type="match status" value="1"/>
</dbReference>
<keyword evidence="3 9" id="KW-0964">Secreted</keyword>
<evidence type="ECO:0000256" key="8">
    <source>
        <dbReference type="ARBA" id="ARBA00023157"/>
    </source>
</evidence>
<dbReference type="PANTHER" id="PTHR36788">
    <property type="entry name" value="DEFENSIN-LIKE PROTEIN 183"/>
    <property type="match status" value="1"/>
</dbReference>
<evidence type="ECO:0000256" key="6">
    <source>
        <dbReference type="ARBA" id="ARBA00022729"/>
    </source>
</evidence>
<evidence type="ECO:0000256" key="3">
    <source>
        <dbReference type="ARBA" id="ARBA00022525"/>
    </source>
</evidence>
<accession>A0A4S4E1F7</accession>
<keyword evidence="11" id="KW-1185">Reference proteome</keyword>
<dbReference type="InterPro" id="IPR039641">
    <property type="entry name" value="LCR"/>
</dbReference>
<dbReference type="EMBL" id="SDRB02008323">
    <property type="protein sequence ID" value="THG09651.1"/>
    <property type="molecule type" value="Genomic_DNA"/>
</dbReference>
<protein>
    <recommendedName>
        <fullName evidence="9">Defensin-like protein</fullName>
    </recommendedName>
</protein>
<evidence type="ECO:0000313" key="10">
    <source>
        <dbReference type="EMBL" id="THG09651.1"/>
    </source>
</evidence>
<name>A0A4S4E1F7_CAMSN</name>
<dbReference type="AlphaFoldDB" id="A0A4S4E1F7"/>
<evidence type="ECO:0000313" key="11">
    <source>
        <dbReference type="Proteomes" id="UP000306102"/>
    </source>
</evidence>
<comment type="similarity">
    <text evidence="2 9">Belongs to the DEFL family.</text>
</comment>
<dbReference type="GO" id="GO:0050832">
    <property type="term" value="P:defense response to fungus"/>
    <property type="evidence" value="ECO:0007669"/>
    <property type="project" value="UniProtKB-UniRule"/>
</dbReference>
<organism evidence="10 11">
    <name type="scientific">Camellia sinensis var. sinensis</name>
    <name type="common">China tea</name>
    <dbReference type="NCBI Taxonomy" id="542762"/>
    <lineage>
        <taxon>Eukaryota</taxon>
        <taxon>Viridiplantae</taxon>
        <taxon>Streptophyta</taxon>
        <taxon>Embryophyta</taxon>
        <taxon>Tracheophyta</taxon>
        <taxon>Spermatophyta</taxon>
        <taxon>Magnoliopsida</taxon>
        <taxon>eudicotyledons</taxon>
        <taxon>Gunneridae</taxon>
        <taxon>Pentapetalae</taxon>
        <taxon>asterids</taxon>
        <taxon>Ericales</taxon>
        <taxon>Theaceae</taxon>
        <taxon>Camellia</taxon>
    </lineage>
</organism>
<sequence>MITIAVTMVMPVAKSEIEICNDGLGLCGSDCNERCVAKHAGGQGSCDYIIKPPLCSCQYYCGTPSPTPVKRCTIGLGICSAACNTPCCNDNCAKQFKNGQGFCDDCVGKMRVPMVQDETTKCRDIIGDCVNKQDCNARCIAKHPGSDGVCYPNFIPAYCTCFYYCGPPVPPPLLPPPKRNCNTIIGDCVSKEDCNDRCVAQHPGGEGSSYPFKPSYFTCYCHCGSPPLFDKNYTTPKMPD</sequence>